<dbReference type="InterPro" id="IPR011990">
    <property type="entry name" value="TPR-like_helical_dom_sf"/>
</dbReference>
<dbReference type="Gene3D" id="1.25.40.10">
    <property type="entry name" value="Tetratricopeptide repeat domain"/>
    <property type="match status" value="3"/>
</dbReference>
<dbReference type="InterPro" id="IPR006597">
    <property type="entry name" value="Sel1-like"/>
</dbReference>
<dbReference type="SMART" id="SM00671">
    <property type="entry name" value="SEL1"/>
    <property type="match status" value="11"/>
</dbReference>
<name>A0A1J4KJY2_9EUKA</name>
<keyword evidence="3" id="KW-1185">Reference proteome</keyword>
<evidence type="ECO:0000256" key="1">
    <source>
        <dbReference type="ARBA" id="ARBA00038101"/>
    </source>
</evidence>
<proteinExistence type="inferred from homology"/>
<evidence type="ECO:0000313" key="3">
    <source>
        <dbReference type="Proteomes" id="UP000179807"/>
    </source>
</evidence>
<dbReference type="Pfam" id="PF08238">
    <property type="entry name" value="Sel1"/>
    <property type="match status" value="11"/>
</dbReference>
<dbReference type="OrthoDB" id="272077at2759"/>
<dbReference type="PANTHER" id="PTHR11102">
    <property type="entry name" value="SEL-1-LIKE PROTEIN"/>
    <property type="match status" value="1"/>
</dbReference>
<comment type="similarity">
    <text evidence="1">Belongs to the sel-1 family.</text>
</comment>
<evidence type="ECO:0000313" key="2">
    <source>
        <dbReference type="EMBL" id="OHT11615.1"/>
    </source>
</evidence>
<dbReference type="GeneID" id="94835144"/>
<organism evidence="2 3">
    <name type="scientific">Tritrichomonas foetus</name>
    <dbReference type="NCBI Taxonomy" id="1144522"/>
    <lineage>
        <taxon>Eukaryota</taxon>
        <taxon>Metamonada</taxon>
        <taxon>Parabasalia</taxon>
        <taxon>Tritrichomonadida</taxon>
        <taxon>Tritrichomonadidae</taxon>
        <taxon>Tritrichomonas</taxon>
    </lineage>
</organism>
<protein>
    <submittedName>
        <fullName evidence="2">Uncharacterized protein</fullName>
    </submittedName>
</protein>
<reference evidence="2" key="1">
    <citation type="submission" date="2016-10" db="EMBL/GenBank/DDBJ databases">
        <authorList>
            <person name="Benchimol M."/>
            <person name="Almeida L.G."/>
            <person name="Vasconcelos A.T."/>
            <person name="Perreira-Neves A."/>
            <person name="Rosa I.A."/>
            <person name="Tasca T."/>
            <person name="Bogo M.R."/>
            <person name="de Souza W."/>
        </authorList>
    </citation>
    <scope>NUCLEOTIDE SEQUENCE [LARGE SCALE GENOMIC DNA]</scope>
    <source>
        <strain evidence="2">K</strain>
    </source>
</reference>
<comment type="caution">
    <text evidence="2">The sequence shown here is derived from an EMBL/GenBank/DDBJ whole genome shotgun (WGS) entry which is preliminary data.</text>
</comment>
<dbReference type="AlphaFoldDB" id="A0A1J4KJY2"/>
<dbReference type="EMBL" id="MLAK01000583">
    <property type="protein sequence ID" value="OHT11615.1"/>
    <property type="molecule type" value="Genomic_DNA"/>
</dbReference>
<dbReference type="VEuPathDB" id="TrichDB:TRFO_18875"/>
<sequence length="758" mass="85986">MNLFTFNYSKKTKQVDKAQLIRRSSFFTDSFYDSNDHMNFDFVFRSHSVEAFIDYLCGTNITLRKEILHDLYFLTFQYGFHDFHNEIFKTLLPKFTGKKILKYLEFGALNSCLPSTLIELVSDSILSLSQLNDFVRLPLDIIEKLIVDKLSDFSSSQLLEISTSLYISKGEEALSFLKFCDFKKCDDISLQAFFNILPSDSIYFKLLEALLVERKFHKKFEGKCKHYSKSLLDHCLGEPNDAYFLVGKMFEKGAGVEKDKNKALEMFTEGAIEEIDPRSAYHAGYLLEENEDYPKAIKYLKIAIKNGNDKIKLKVINRILRNPELYSLGKRTVSQNYDIIESFVEEENNPDAYFAYAIVLRDGLCCRRDLLYSIQYLMKVKELEIETEQNIDAEIQAIKELDETIEKADEAYDKGCYLYNLSQQHHEEAAELFKLAADAGNVNAMIAFADRLKKGDGVDCSLTESAKYYKLAADKGNAHAQCNYGYALLRGIGVEVDIDGAAKYFKMSAEGNDIHGIINYGSALRLGRGTPQNLQLAAKYLKLGADCGEPHGQNAYGLLLMSGEGIEKNTEEAAKYFKMACDGGNVFAMINYANLLYKGDGVQKDKVEARKYLKDAAESGEISAQIAYANHLLLINEEEEENETDLNEYEINVIEAIKYLELAARKGSIEASLTLAKLFDGKGTERNETKRAEFLQIAADLENTEAQVLFAKMLIDGIGIEKNIEFAMDYLIKACEKENEEAKLLYENLVNQNELIIE</sequence>
<accession>A0A1J4KJY2</accession>
<dbReference type="Proteomes" id="UP000179807">
    <property type="component" value="Unassembled WGS sequence"/>
</dbReference>
<dbReference type="InterPro" id="IPR050767">
    <property type="entry name" value="Sel1_AlgK"/>
</dbReference>
<dbReference type="PANTHER" id="PTHR11102:SF160">
    <property type="entry name" value="ERAD-ASSOCIATED E3 UBIQUITIN-PROTEIN LIGASE COMPONENT HRD3"/>
    <property type="match status" value="1"/>
</dbReference>
<gene>
    <name evidence="2" type="ORF">TRFO_18875</name>
</gene>
<dbReference type="RefSeq" id="XP_068364751.1">
    <property type="nucleotide sequence ID" value="XM_068500440.1"/>
</dbReference>
<dbReference type="SUPFAM" id="SSF81901">
    <property type="entry name" value="HCP-like"/>
    <property type="match status" value="4"/>
</dbReference>